<organism evidence="2 3">
    <name type="scientific">Ephemerocybe angulata</name>
    <dbReference type="NCBI Taxonomy" id="980116"/>
    <lineage>
        <taxon>Eukaryota</taxon>
        <taxon>Fungi</taxon>
        <taxon>Dikarya</taxon>
        <taxon>Basidiomycota</taxon>
        <taxon>Agaricomycotina</taxon>
        <taxon>Agaricomycetes</taxon>
        <taxon>Agaricomycetidae</taxon>
        <taxon>Agaricales</taxon>
        <taxon>Agaricineae</taxon>
        <taxon>Psathyrellaceae</taxon>
        <taxon>Ephemerocybe</taxon>
    </lineage>
</organism>
<dbReference type="GO" id="GO:0006364">
    <property type="term" value="P:rRNA processing"/>
    <property type="evidence" value="ECO:0007669"/>
    <property type="project" value="InterPro"/>
</dbReference>
<keyword evidence="3" id="KW-1185">Reference proteome</keyword>
<protein>
    <recommendedName>
        <fullName evidence="1">WDR36/Utp21 C-terminal domain-containing protein</fullName>
    </recommendedName>
</protein>
<gene>
    <name evidence="2" type="ORF">D9611_012519</name>
</gene>
<evidence type="ECO:0000313" key="2">
    <source>
        <dbReference type="EMBL" id="KAF5338386.1"/>
    </source>
</evidence>
<name>A0A8H5CC45_9AGAR</name>
<accession>A0A8H5CC45</accession>
<dbReference type="GO" id="GO:0032040">
    <property type="term" value="C:small-subunit processome"/>
    <property type="evidence" value="ECO:0007669"/>
    <property type="project" value="InterPro"/>
</dbReference>
<dbReference type="EMBL" id="JAACJK010000014">
    <property type="protein sequence ID" value="KAF5338386.1"/>
    <property type="molecule type" value="Genomic_DNA"/>
</dbReference>
<evidence type="ECO:0000259" key="1">
    <source>
        <dbReference type="Pfam" id="PF04192"/>
    </source>
</evidence>
<evidence type="ECO:0000313" key="3">
    <source>
        <dbReference type="Proteomes" id="UP000541558"/>
    </source>
</evidence>
<dbReference type="InterPro" id="IPR007319">
    <property type="entry name" value="WDR36/Utp21_C"/>
</dbReference>
<sequence>MHALTQRLRSRRDFEAVEAFLTAFLQMHSEVLIANEELREAMEEMEGVHRKESQRVLELITSSLGTLGFVRDTL</sequence>
<dbReference type="Pfam" id="PF04192">
    <property type="entry name" value="Utp21"/>
    <property type="match status" value="1"/>
</dbReference>
<reference evidence="2 3" key="1">
    <citation type="journal article" date="2020" name="ISME J.">
        <title>Uncovering the hidden diversity of litter-decomposition mechanisms in mushroom-forming fungi.</title>
        <authorList>
            <person name="Floudas D."/>
            <person name="Bentzer J."/>
            <person name="Ahren D."/>
            <person name="Johansson T."/>
            <person name="Persson P."/>
            <person name="Tunlid A."/>
        </authorList>
    </citation>
    <scope>NUCLEOTIDE SEQUENCE [LARGE SCALE GENOMIC DNA]</scope>
    <source>
        <strain evidence="2 3">CBS 175.51</strain>
    </source>
</reference>
<dbReference type="OrthoDB" id="10250769at2759"/>
<proteinExistence type="predicted"/>
<feature type="domain" description="WDR36/Utp21 C-terminal" evidence="1">
    <location>
        <begin position="1"/>
        <end position="71"/>
    </location>
</feature>
<dbReference type="Proteomes" id="UP000541558">
    <property type="component" value="Unassembled WGS sequence"/>
</dbReference>
<comment type="caution">
    <text evidence="2">The sequence shown here is derived from an EMBL/GenBank/DDBJ whole genome shotgun (WGS) entry which is preliminary data.</text>
</comment>
<dbReference type="AlphaFoldDB" id="A0A8H5CC45"/>